<dbReference type="AlphaFoldDB" id="A0A9W4SE31"/>
<sequence length="92" mass="10043">MSYVKKLSLFIIVILAVFIAVNCASPAFAPEGFSILRKRQTPKPNCVGDYCPEPECVDDDATKCPCVTIKCSVIPTSTAESNFHMIEVAFPN</sequence>
<name>A0A9W4SE31_9GLOM</name>
<feature type="chain" id="PRO_5040984662" evidence="1">
    <location>
        <begin position="24"/>
        <end position="92"/>
    </location>
</feature>
<dbReference type="EMBL" id="CAMKVN010000234">
    <property type="protein sequence ID" value="CAI2165572.1"/>
    <property type="molecule type" value="Genomic_DNA"/>
</dbReference>
<proteinExistence type="predicted"/>
<gene>
    <name evidence="2" type="ORF">FWILDA_LOCUS2139</name>
</gene>
<feature type="signal peptide" evidence="1">
    <location>
        <begin position="1"/>
        <end position="23"/>
    </location>
</feature>
<comment type="caution">
    <text evidence="2">The sequence shown here is derived from an EMBL/GenBank/DDBJ whole genome shotgun (WGS) entry which is preliminary data.</text>
</comment>
<keyword evidence="1" id="KW-0732">Signal</keyword>
<protein>
    <submittedName>
        <fullName evidence="2">14592_t:CDS:1</fullName>
    </submittedName>
</protein>
<accession>A0A9W4SE31</accession>
<evidence type="ECO:0000313" key="2">
    <source>
        <dbReference type="EMBL" id="CAI2165572.1"/>
    </source>
</evidence>
<evidence type="ECO:0000313" key="3">
    <source>
        <dbReference type="Proteomes" id="UP001153678"/>
    </source>
</evidence>
<organism evidence="2 3">
    <name type="scientific">Funneliformis geosporum</name>
    <dbReference type="NCBI Taxonomy" id="1117311"/>
    <lineage>
        <taxon>Eukaryota</taxon>
        <taxon>Fungi</taxon>
        <taxon>Fungi incertae sedis</taxon>
        <taxon>Mucoromycota</taxon>
        <taxon>Glomeromycotina</taxon>
        <taxon>Glomeromycetes</taxon>
        <taxon>Glomerales</taxon>
        <taxon>Glomeraceae</taxon>
        <taxon>Funneliformis</taxon>
    </lineage>
</organism>
<dbReference type="Proteomes" id="UP001153678">
    <property type="component" value="Unassembled WGS sequence"/>
</dbReference>
<evidence type="ECO:0000256" key="1">
    <source>
        <dbReference type="SAM" id="SignalP"/>
    </source>
</evidence>
<reference evidence="2" key="1">
    <citation type="submission" date="2022-08" db="EMBL/GenBank/DDBJ databases">
        <authorList>
            <person name="Kallberg Y."/>
            <person name="Tangrot J."/>
            <person name="Rosling A."/>
        </authorList>
    </citation>
    <scope>NUCLEOTIDE SEQUENCE</scope>
    <source>
        <strain evidence="2">Wild A</strain>
    </source>
</reference>
<keyword evidence="3" id="KW-1185">Reference proteome</keyword>